<protein>
    <recommendedName>
        <fullName evidence="2">chitin synthase</fullName>
        <ecNumber evidence="2">2.4.1.16</ecNumber>
    </recommendedName>
</protein>
<feature type="region of interest" description="Disordered" evidence="10">
    <location>
        <begin position="1228"/>
        <end position="1272"/>
    </location>
</feature>
<feature type="compositionally biased region" description="Basic and acidic residues" evidence="10">
    <location>
        <begin position="66"/>
        <end position="77"/>
    </location>
</feature>
<evidence type="ECO:0000256" key="1">
    <source>
        <dbReference type="ARBA" id="ARBA00004651"/>
    </source>
</evidence>
<dbReference type="EC" id="2.4.1.16" evidence="2"/>
<feature type="transmembrane region" description="Helical" evidence="11">
    <location>
        <begin position="213"/>
        <end position="233"/>
    </location>
</feature>
<reference evidence="13" key="1">
    <citation type="submission" date="2021-11" db="EMBL/GenBank/DDBJ databases">
        <authorList>
            <person name="Herlambang A."/>
            <person name="Guo Y."/>
            <person name="Takashima Y."/>
            <person name="Nishizawa T."/>
        </authorList>
    </citation>
    <scope>NUCLEOTIDE SEQUENCE</scope>
    <source>
        <strain evidence="13">E1425</strain>
    </source>
</reference>
<sequence>METGYQDLESQSYDGPVQSNRRQSQGGPSLTIDTSNSATRNGGSSNGSGNSARPSNTNFRRQKSLVRPERERIDKNHPQYFYRNVTQNLDGSHIKVQASSTGNDPTGAPALARGRSTSGGFGGGIRRGKSVLGREPEKPGQTRAAKASSGPKRKTMADIKNMKNPLKKKAEKKEWPSKWVIYYNAITCCFPAALLKSCGMHTLEIQRAWREKIALVSLIVMMVLAVAFLTFGLQQALCQDEQSGKFVAGSREQDVIVSGMGYYFNAEDSGNGEPVWLHPSLNKDISSEPVDIMNAPGFAAKGMDASFLFQDFAGGACEGLITRTIPAAPTDNQANYYFPCVMRSINGNTSPNSTVDKVGSACHALPADRTAWANLKSLYNAPAYYTWTNISNADRSFFAYDGDVIDADILTWIKTDYTLDESLLALRNGSIRLQRDLSFLFVQKKMTKVGACLKQIARVGAIDSKTIGCMTSDVITYVSLVIILGVVFIKFFLAVFFGWFLSHRLGGFENETYQERMKRAEQIEAWSSDINRPAFSSAKRSTFFPTTSRFTPSGLNPGTSSGIGAPASLGPASARPLSSFNRPNSTFKPYTPPGSPAINPAFLSASSTSLSRGSYLNQQLGPNGTPPPSPPPLPNSMRPSSIASFGGMRQVSRRSSTSSSTATQPTNCPMPVSPFLVPQPPVSFQPFNFPLIHTMALVTCYSEGIDGLRTTLDSIATTDYPNSHKLIVVICDGMIIGAGNNMSTPDICLSMMQDDLVPREDVVAHSYVAIADGTKRHNMAKVYAGFYKYDDETVPDKKLQKRVPMCIIVKCGGPTEQNLPKPGNRGKRDSQIILMGFLQHVMFDERMTSFEYELFNTIWRVTGVAPDRYEIVLMVDADTKVYPDSLSRMIAAMAHDHDIMGLCGETKIANKTDSWVTMIQVFEYYISHHMSKAFESMFGGVTCLPGCFCMYRIKAPKGPNGYWVPILANPDIVEHYSENVVDTLHKKNLLLLGEDRYLSTLMLRTFPKRKMMFVPQAICKTVVPDTFKILLSQRRRWINSTIHNLMELVLVRDLCGTFCFSMQFVIFMELVGTVVLPAAISFTIYLVTISIYRAISHDEKIPDTTVPLLLLAAILGLPAVLIVMTSRKMVYVGWMMVYLCSIFVWNFVLPAYAYWHFDDFSWGQTRMVAGEVAGADHGGKEGQFDSSHITMKRWGEWEKERRQKAAILAGLPTPQFLVSDSGEDWMSHQGLREEELSDESSSSRQTGDSALPFASRHNMHSGSSVSTGQYSLADNHSHHGMYLPANNGSYPSAPVMDSIPLLNMQGNTPPGTIGRSYQPQPPSSQPPQMQQRPISTAPTTLTPNSNNINIPSRAFTASPKLSSNLANSSYTPSPEPPGGPRLVSIDTRPPPPPPSASS</sequence>
<feature type="compositionally biased region" description="Polar residues" evidence="10">
    <location>
        <begin position="1260"/>
        <end position="1272"/>
    </location>
</feature>
<dbReference type="CDD" id="cd04190">
    <property type="entry name" value="Chitin_synth_C"/>
    <property type="match status" value="1"/>
</dbReference>
<dbReference type="InterPro" id="IPR054295">
    <property type="entry name" value="CHS4-like_dom"/>
</dbReference>
<dbReference type="PANTHER" id="PTHR22914:SF16">
    <property type="entry name" value="CHITIN SYNTHASE 3"/>
    <property type="match status" value="1"/>
</dbReference>
<evidence type="ECO:0000256" key="3">
    <source>
        <dbReference type="ARBA" id="ARBA00022475"/>
    </source>
</evidence>
<dbReference type="GO" id="GO:0030428">
    <property type="term" value="C:cell septum"/>
    <property type="evidence" value="ECO:0007669"/>
    <property type="project" value="TreeGrafter"/>
</dbReference>
<feature type="transmembrane region" description="Helical" evidence="11">
    <location>
        <begin position="1107"/>
        <end position="1125"/>
    </location>
</feature>
<dbReference type="OrthoDB" id="370884at2759"/>
<feature type="domain" description="Chitin synthase 4-like" evidence="12">
    <location>
        <begin position="384"/>
        <end position="460"/>
    </location>
</feature>
<evidence type="ECO:0000256" key="8">
    <source>
        <dbReference type="ARBA" id="ARBA00023136"/>
    </source>
</evidence>
<keyword evidence="6 11" id="KW-0812">Transmembrane</keyword>
<dbReference type="InterPro" id="IPR004835">
    <property type="entry name" value="Chitin_synth"/>
</dbReference>
<keyword evidence="3" id="KW-1003">Cell membrane</keyword>
<keyword evidence="9" id="KW-0325">Glycoprotein</keyword>
<evidence type="ECO:0000256" key="6">
    <source>
        <dbReference type="ARBA" id="ARBA00022692"/>
    </source>
</evidence>
<feature type="compositionally biased region" description="Polar residues" evidence="10">
    <location>
        <begin position="8"/>
        <end position="33"/>
    </location>
</feature>
<evidence type="ECO:0000256" key="2">
    <source>
        <dbReference type="ARBA" id="ARBA00012543"/>
    </source>
</evidence>
<proteinExistence type="predicted"/>
<evidence type="ECO:0000256" key="5">
    <source>
        <dbReference type="ARBA" id="ARBA00022679"/>
    </source>
</evidence>
<feature type="region of interest" description="Disordered" evidence="10">
    <location>
        <begin position="1"/>
        <end position="78"/>
    </location>
</feature>
<name>A0A9P3LX28_9FUNG</name>
<dbReference type="EMBL" id="BQFW01000008">
    <property type="protein sequence ID" value="GJJ73916.1"/>
    <property type="molecule type" value="Genomic_DNA"/>
</dbReference>
<feature type="compositionally biased region" description="Polar residues" evidence="10">
    <location>
        <begin position="576"/>
        <end position="588"/>
    </location>
</feature>
<feature type="transmembrane region" description="Helical" evidence="11">
    <location>
        <begin position="474"/>
        <end position="501"/>
    </location>
</feature>
<accession>A0A9P3LX28</accession>
<feature type="compositionally biased region" description="Polar residues" evidence="10">
    <location>
        <begin position="1359"/>
        <end position="1372"/>
    </location>
</feature>
<feature type="compositionally biased region" description="Pro residues" evidence="10">
    <location>
        <begin position="624"/>
        <end position="634"/>
    </location>
</feature>
<dbReference type="InterPro" id="IPR029044">
    <property type="entry name" value="Nucleotide-diphossugar_trans"/>
</dbReference>
<evidence type="ECO:0000259" key="12">
    <source>
        <dbReference type="Pfam" id="PF22997"/>
    </source>
</evidence>
<dbReference type="SUPFAM" id="SSF53448">
    <property type="entry name" value="Nucleotide-diphospho-sugar transferases"/>
    <property type="match status" value="1"/>
</dbReference>
<comment type="subcellular location">
    <subcellularLocation>
        <location evidence="1">Cell membrane</location>
        <topology evidence="1">Multi-pass membrane protein</topology>
    </subcellularLocation>
</comment>
<evidence type="ECO:0000256" key="10">
    <source>
        <dbReference type="SAM" id="MobiDB-lite"/>
    </source>
</evidence>
<feature type="compositionally biased region" description="Pro residues" evidence="10">
    <location>
        <begin position="1388"/>
        <end position="1398"/>
    </location>
</feature>
<evidence type="ECO:0000313" key="13">
    <source>
        <dbReference type="EMBL" id="GJJ73916.1"/>
    </source>
</evidence>
<dbReference type="Proteomes" id="UP000827284">
    <property type="component" value="Unassembled WGS sequence"/>
</dbReference>
<dbReference type="PANTHER" id="PTHR22914">
    <property type="entry name" value="CHITIN SYNTHASE"/>
    <property type="match status" value="1"/>
</dbReference>
<dbReference type="Pfam" id="PF03142">
    <property type="entry name" value="Chitin_synth_2"/>
    <property type="match status" value="1"/>
</dbReference>
<evidence type="ECO:0000256" key="9">
    <source>
        <dbReference type="ARBA" id="ARBA00023180"/>
    </source>
</evidence>
<feature type="region of interest" description="Disordered" evidence="10">
    <location>
        <begin position="613"/>
        <end position="667"/>
    </location>
</feature>
<keyword evidence="8 11" id="KW-0472">Membrane</keyword>
<dbReference type="GO" id="GO:0006031">
    <property type="term" value="P:chitin biosynthetic process"/>
    <property type="evidence" value="ECO:0007669"/>
    <property type="project" value="TreeGrafter"/>
</dbReference>
<dbReference type="Gene3D" id="3.90.550.10">
    <property type="entry name" value="Spore Coat Polysaccharide Biosynthesis Protein SpsA, Chain A"/>
    <property type="match status" value="1"/>
</dbReference>
<evidence type="ECO:0000256" key="11">
    <source>
        <dbReference type="SAM" id="Phobius"/>
    </source>
</evidence>
<evidence type="ECO:0000256" key="4">
    <source>
        <dbReference type="ARBA" id="ARBA00022676"/>
    </source>
</evidence>
<feature type="compositionally biased region" description="Low complexity" evidence="10">
    <location>
        <begin position="34"/>
        <end position="53"/>
    </location>
</feature>
<evidence type="ECO:0000313" key="14">
    <source>
        <dbReference type="Proteomes" id="UP000827284"/>
    </source>
</evidence>
<keyword evidence="7 11" id="KW-1133">Transmembrane helix</keyword>
<dbReference type="Pfam" id="PF22997">
    <property type="entry name" value="CHS4"/>
    <property type="match status" value="1"/>
</dbReference>
<feature type="compositionally biased region" description="Polar residues" evidence="10">
    <location>
        <begin position="1334"/>
        <end position="1350"/>
    </location>
</feature>
<reference evidence="13" key="2">
    <citation type="journal article" date="2022" name="Microbiol. Resour. Announc.">
        <title>Whole-Genome Sequence of Entomortierella parvispora E1425, a Mucoromycotan Fungus Associated with Burkholderiaceae-Related Endosymbiotic Bacteria.</title>
        <authorList>
            <person name="Herlambang A."/>
            <person name="Guo Y."/>
            <person name="Takashima Y."/>
            <person name="Narisawa K."/>
            <person name="Ohta H."/>
            <person name="Nishizawa T."/>
        </authorList>
    </citation>
    <scope>NUCLEOTIDE SEQUENCE</scope>
    <source>
        <strain evidence="13">E1425</strain>
    </source>
</reference>
<comment type="caution">
    <text evidence="13">The sequence shown here is derived from an EMBL/GenBank/DDBJ whole genome shotgun (WGS) entry which is preliminary data.</text>
</comment>
<keyword evidence="14" id="KW-1185">Reference proteome</keyword>
<feature type="region of interest" description="Disordered" evidence="10">
    <location>
        <begin position="1296"/>
        <end position="1398"/>
    </location>
</feature>
<gene>
    <name evidence="13" type="ORF">EMPS_06274</name>
</gene>
<feature type="region of interest" description="Disordered" evidence="10">
    <location>
        <begin position="96"/>
        <end position="157"/>
    </location>
</feature>
<dbReference type="GO" id="GO:0004100">
    <property type="term" value="F:chitin synthase activity"/>
    <property type="evidence" value="ECO:0007669"/>
    <property type="project" value="UniProtKB-EC"/>
</dbReference>
<evidence type="ECO:0000256" key="7">
    <source>
        <dbReference type="ARBA" id="ARBA00022989"/>
    </source>
</evidence>
<dbReference type="GO" id="GO:0005886">
    <property type="term" value="C:plasma membrane"/>
    <property type="evidence" value="ECO:0007669"/>
    <property type="project" value="UniProtKB-SubCell"/>
</dbReference>
<keyword evidence="5" id="KW-0808">Transferase</keyword>
<keyword evidence="4" id="KW-0328">Glycosyltransferase</keyword>
<feature type="transmembrane region" description="Helical" evidence="11">
    <location>
        <begin position="1074"/>
        <end position="1095"/>
    </location>
</feature>
<feature type="region of interest" description="Disordered" evidence="10">
    <location>
        <begin position="546"/>
        <end position="593"/>
    </location>
</feature>
<feature type="transmembrane region" description="Helical" evidence="11">
    <location>
        <begin position="1131"/>
        <end position="1157"/>
    </location>
</feature>
<organism evidence="13 14">
    <name type="scientific">Entomortierella parvispora</name>
    <dbReference type="NCBI Taxonomy" id="205924"/>
    <lineage>
        <taxon>Eukaryota</taxon>
        <taxon>Fungi</taxon>
        <taxon>Fungi incertae sedis</taxon>
        <taxon>Mucoromycota</taxon>
        <taxon>Mortierellomycotina</taxon>
        <taxon>Mortierellomycetes</taxon>
        <taxon>Mortierellales</taxon>
        <taxon>Mortierellaceae</taxon>
        <taxon>Entomortierella</taxon>
    </lineage>
</organism>